<feature type="domain" description="Protein kinase" evidence="1">
    <location>
        <begin position="441"/>
        <end position="592"/>
    </location>
</feature>
<dbReference type="Pfam" id="PF00069">
    <property type="entry name" value="Pkinase"/>
    <property type="match status" value="1"/>
</dbReference>
<organism evidence="2 3">
    <name type="scientific">Coprinellus micaceus</name>
    <name type="common">Glistening ink-cap mushroom</name>
    <name type="synonym">Coprinus micaceus</name>
    <dbReference type="NCBI Taxonomy" id="71717"/>
    <lineage>
        <taxon>Eukaryota</taxon>
        <taxon>Fungi</taxon>
        <taxon>Dikarya</taxon>
        <taxon>Basidiomycota</taxon>
        <taxon>Agaricomycotina</taxon>
        <taxon>Agaricomycetes</taxon>
        <taxon>Agaricomycetidae</taxon>
        <taxon>Agaricales</taxon>
        <taxon>Agaricineae</taxon>
        <taxon>Psathyrellaceae</taxon>
        <taxon>Coprinellus</taxon>
    </lineage>
</organism>
<keyword evidence="3" id="KW-1185">Reference proteome</keyword>
<evidence type="ECO:0000313" key="2">
    <source>
        <dbReference type="EMBL" id="TEB25347.1"/>
    </source>
</evidence>
<dbReference type="InterPro" id="IPR011009">
    <property type="entry name" value="Kinase-like_dom_sf"/>
</dbReference>
<gene>
    <name evidence="2" type="ORF">FA13DRAFT_1713985</name>
</gene>
<comment type="caution">
    <text evidence="2">The sequence shown here is derived from an EMBL/GenBank/DDBJ whole genome shotgun (WGS) entry which is preliminary data.</text>
</comment>
<dbReference type="AlphaFoldDB" id="A0A4Y7SU08"/>
<dbReference type="GO" id="GO:0004672">
    <property type="term" value="F:protein kinase activity"/>
    <property type="evidence" value="ECO:0007669"/>
    <property type="project" value="InterPro"/>
</dbReference>
<evidence type="ECO:0000259" key="1">
    <source>
        <dbReference type="PROSITE" id="PS50011"/>
    </source>
</evidence>
<dbReference type="OrthoDB" id="2998079at2759"/>
<name>A0A4Y7SU08_COPMI</name>
<dbReference type="PANTHER" id="PTHR37171">
    <property type="entry name" value="SERINE/THREONINE-PROTEIN KINASE YRZF-RELATED"/>
    <property type="match status" value="1"/>
</dbReference>
<proteinExistence type="predicted"/>
<dbReference type="GO" id="GO:0005524">
    <property type="term" value="F:ATP binding"/>
    <property type="evidence" value="ECO:0007669"/>
    <property type="project" value="InterPro"/>
</dbReference>
<dbReference type="InterPro" id="IPR052396">
    <property type="entry name" value="Meiotic_Drive_Suppr_Kinase"/>
</dbReference>
<evidence type="ECO:0000313" key="3">
    <source>
        <dbReference type="Proteomes" id="UP000298030"/>
    </source>
</evidence>
<dbReference type="SUPFAM" id="SSF56112">
    <property type="entry name" value="Protein kinase-like (PK-like)"/>
    <property type="match status" value="1"/>
</dbReference>
<accession>A0A4Y7SU08</accession>
<sequence length="592" mass="67241">MPTPKKVVTMPGVTPSAYADITVSQPQTGRQWCVSYAECTVKSGPTLATDTALCAPTGSCTLSDATTHAWKAQKMPEEGMDKLRCPDSLLEHVFQMTEIIAPTCTESWHESGLRQMMTSPVQSMCRLFNLELNTGSTVVVEAPASRGEGGHCEKRVDFLIQRSTARWAPVELKSTFTSTSGSWEAYPFNGNPFLGRMTVKDHMGTGAGMVMAQALQYAIDINKCQGGKGKFMVFLVLCPPCHAQLLLFDFNRQIVTASGNLLRIPEKLGLFYSMKWSLQRTDHLAASASITEKIQYILETEAWIPIYQLLLFYLPFSAYVNEREVYDSWMEHMKTKDSAKHQFLLSLNPSFEAALRALDEPVSFGFMHWAFWLVYQLIFSIAILLQTFAKGWRYQQGLWRMSWIMRTMKESSWPQRLEGVGKLYLEDGTCLILDHKGNRFKPPSASLPGGGRSWVERDNKHFYVYRDLGIFIKLFSPDCHDECRAEMRLYTKLEKLQGKVIPHLYTCGRVEQTRELFIMISYEGEPVEVIDEDIRSHLHELVQELHNGKFHHHDLKRDNVVADEAGHLKLIDFGLSVKNCDSSRCDDIAQIV</sequence>
<dbReference type="Gene3D" id="1.10.510.10">
    <property type="entry name" value="Transferase(Phosphotransferase) domain 1"/>
    <property type="match status" value="1"/>
</dbReference>
<dbReference type="EMBL" id="QPFP01000057">
    <property type="protein sequence ID" value="TEB25347.1"/>
    <property type="molecule type" value="Genomic_DNA"/>
</dbReference>
<dbReference type="PANTHER" id="PTHR37171:SF1">
    <property type="entry name" value="SERINE_THREONINE-PROTEIN KINASE YRZF-RELATED"/>
    <property type="match status" value="1"/>
</dbReference>
<protein>
    <recommendedName>
        <fullName evidence="1">Protein kinase domain-containing protein</fullName>
    </recommendedName>
</protein>
<reference evidence="2 3" key="1">
    <citation type="journal article" date="2019" name="Nat. Ecol. Evol.">
        <title>Megaphylogeny resolves global patterns of mushroom evolution.</title>
        <authorList>
            <person name="Varga T."/>
            <person name="Krizsan K."/>
            <person name="Foldi C."/>
            <person name="Dima B."/>
            <person name="Sanchez-Garcia M."/>
            <person name="Sanchez-Ramirez S."/>
            <person name="Szollosi G.J."/>
            <person name="Szarkandi J.G."/>
            <person name="Papp V."/>
            <person name="Albert L."/>
            <person name="Andreopoulos W."/>
            <person name="Angelini C."/>
            <person name="Antonin V."/>
            <person name="Barry K.W."/>
            <person name="Bougher N.L."/>
            <person name="Buchanan P."/>
            <person name="Buyck B."/>
            <person name="Bense V."/>
            <person name="Catcheside P."/>
            <person name="Chovatia M."/>
            <person name="Cooper J."/>
            <person name="Damon W."/>
            <person name="Desjardin D."/>
            <person name="Finy P."/>
            <person name="Geml J."/>
            <person name="Haridas S."/>
            <person name="Hughes K."/>
            <person name="Justo A."/>
            <person name="Karasinski D."/>
            <person name="Kautmanova I."/>
            <person name="Kiss B."/>
            <person name="Kocsube S."/>
            <person name="Kotiranta H."/>
            <person name="LaButti K.M."/>
            <person name="Lechner B.E."/>
            <person name="Liimatainen K."/>
            <person name="Lipzen A."/>
            <person name="Lukacs Z."/>
            <person name="Mihaltcheva S."/>
            <person name="Morgado L.N."/>
            <person name="Niskanen T."/>
            <person name="Noordeloos M.E."/>
            <person name="Ohm R.A."/>
            <person name="Ortiz-Santana B."/>
            <person name="Ovrebo C."/>
            <person name="Racz N."/>
            <person name="Riley R."/>
            <person name="Savchenko A."/>
            <person name="Shiryaev A."/>
            <person name="Soop K."/>
            <person name="Spirin V."/>
            <person name="Szebenyi C."/>
            <person name="Tomsovsky M."/>
            <person name="Tulloss R.E."/>
            <person name="Uehling J."/>
            <person name="Grigoriev I.V."/>
            <person name="Vagvolgyi C."/>
            <person name="Papp T."/>
            <person name="Martin F.M."/>
            <person name="Miettinen O."/>
            <person name="Hibbett D.S."/>
            <person name="Nagy L.G."/>
        </authorList>
    </citation>
    <scope>NUCLEOTIDE SEQUENCE [LARGE SCALE GENOMIC DNA]</scope>
    <source>
        <strain evidence="2 3">FP101781</strain>
    </source>
</reference>
<dbReference type="PROSITE" id="PS50011">
    <property type="entry name" value="PROTEIN_KINASE_DOM"/>
    <property type="match status" value="1"/>
</dbReference>
<dbReference type="InterPro" id="IPR000719">
    <property type="entry name" value="Prot_kinase_dom"/>
</dbReference>
<dbReference type="Proteomes" id="UP000298030">
    <property type="component" value="Unassembled WGS sequence"/>
</dbReference>